<proteinExistence type="predicted"/>
<sequence length="294" mass="32666">MPSSAPKRRRRWLWLAVPLAILLLLYCVNYILQTAWAHRESFFYPDYAKVELAPILEKAALTDEDYETLFLQTGLTKIAVDQLLPYGQGGVDQILATQEGFFTHYDTECVVLLPGRFTCEDLVLDENGAKQATVPLALAEPGDVIVSFSTHTFGWRHGHAGLVVDSARGVTLEAVVLGSDSAQVDMQHWRTYSNFMVLRVKDATMEERRQVAEFALKYLDGIPYGLTSGIFGEKAPDPESDLISQCAYLPWYAWQSAGYDLDGDGGHIVTVADLAESPLVEIVQVYGMDPRNIG</sequence>
<reference evidence="2" key="1">
    <citation type="submission" date="2016-04" db="EMBL/GenBank/DDBJ databases">
        <authorList>
            <person name="Evans L.H."/>
            <person name="Alamgir A."/>
            <person name="Owens N."/>
            <person name="Weber N.D."/>
            <person name="Virtaneva K."/>
            <person name="Barbian K."/>
            <person name="Babar A."/>
            <person name="Rosenke K."/>
        </authorList>
    </citation>
    <scope>NUCLEOTIDE SEQUENCE</scope>
    <source>
        <strain evidence="2">86</strain>
    </source>
</reference>
<feature type="transmembrane region" description="Helical" evidence="1">
    <location>
        <begin position="12"/>
        <end position="32"/>
    </location>
</feature>
<keyword evidence="1" id="KW-1133">Transmembrane helix</keyword>
<dbReference type="EMBL" id="FLUN01000001">
    <property type="protein sequence ID" value="SBW05017.1"/>
    <property type="molecule type" value="Genomic_DNA"/>
</dbReference>
<dbReference type="AlphaFoldDB" id="A0A212K013"/>
<keyword evidence="1" id="KW-0472">Membrane</keyword>
<evidence type="ECO:0000256" key="1">
    <source>
        <dbReference type="SAM" id="Phobius"/>
    </source>
</evidence>
<evidence type="ECO:0000313" key="2">
    <source>
        <dbReference type="EMBL" id="SBW05017.1"/>
    </source>
</evidence>
<name>A0A212K013_9FIRM</name>
<protein>
    <submittedName>
        <fullName evidence="2">Uncharacterized protein</fullName>
    </submittedName>
</protein>
<organism evidence="2">
    <name type="scientific">uncultured Eubacteriales bacterium</name>
    <dbReference type="NCBI Taxonomy" id="172733"/>
    <lineage>
        <taxon>Bacteria</taxon>
        <taxon>Bacillati</taxon>
        <taxon>Bacillota</taxon>
        <taxon>Clostridia</taxon>
        <taxon>Eubacteriales</taxon>
        <taxon>environmental samples</taxon>
    </lineage>
</organism>
<gene>
    <name evidence="2" type="ORF">KL86CLO1_11978</name>
</gene>
<dbReference type="InterPro" id="IPR038765">
    <property type="entry name" value="Papain-like_cys_pep_sf"/>
</dbReference>
<keyword evidence="1" id="KW-0812">Transmembrane</keyword>
<accession>A0A212K013</accession>
<dbReference type="SUPFAM" id="SSF54001">
    <property type="entry name" value="Cysteine proteinases"/>
    <property type="match status" value="1"/>
</dbReference>
<dbReference type="Gene3D" id="3.90.1720.10">
    <property type="entry name" value="endopeptidase domain like (from Nostoc punctiforme)"/>
    <property type="match status" value="1"/>
</dbReference>